<dbReference type="OMA" id="CPSSHEY"/>
<dbReference type="Proteomes" id="UP000029665">
    <property type="component" value="Unassembled WGS sequence"/>
</dbReference>
<feature type="region of interest" description="Disordered" evidence="2">
    <location>
        <begin position="590"/>
        <end position="622"/>
    </location>
</feature>
<keyword evidence="4" id="KW-1185">Reference proteome</keyword>
<evidence type="ECO:0000256" key="1">
    <source>
        <dbReference type="SAM" id="Coils"/>
    </source>
</evidence>
<comment type="caution">
    <text evidence="3">The sequence shown here is derived from an EMBL/GenBank/DDBJ whole genome shotgun (WGS) entry which is preliminary data.</text>
</comment>
<feature type="compositionally biased region" description="Basic residues" evidence="2">
    <location>
        <begin position="720"/>
        <end position="732"/>
    </location>
</feature>
<feature type="region of interest" description="Disordered" evidence="2">
    <location>
        <begin position="549"/>
        <end position="573"/>
    </location>
</feature>
<dbReference type="STRING" id="5643.A0A060SP51"/>
<feature type="compositionally biased region" description="Polar residues" evidence="2">
    <location>
        <begin position="392"/>
        <end position="410"/>
    </location>
</feature>
<dbReference type="HOGENOM" id="CLU_378613_0_0_1"/>
<proteinExistence type="predicted"/>
<feature type="coiled-coil region" evidence="1">
    <location>
        <begin position="7"/>
        <end position="34"/>
    </location>
</feature>
<accession>A0A060SP51</accession>
<gene>
    <name evidence="3" type="ORF">BN946_scf184740.g8</name>
</gene>
<feature type="compositionally biased region" description="Polar residues" evidence="2">
    <location>
        <begin position="280"/>
        <end position="290"/>
    </location>
</feature>
<feature type="compositionally biased region" description="Polar residues" evidence="2">
    <location>
        <begin position="590"/>
        <end position="600"/>
    </location>
</feature>
<feature type="compositionally biased region" description="Low complexity" evidence="2">
    <location>
        <begin position="415"/>
        <end position="424"/>
    </location>
</feature>
<sequence>MVPRGEYLKALRQVEILQRQLQDLENSNIELKTTVRTMMGIRRDAGLHKVSENLDLEPASSSTLDCASAHFATVSGLRVPLDDIPSPVYDTTKHGKFRFWSADQWTPFSGSGAKSHEAKKDGVPIFLEDENGKVFSTYKYSELCQLVKGLFQTLAQHSLAPATWGTRTVHAYRYMQHEVYKSFPVLVQCQGHFRLHVLLTQMYPNFARYHLTPAVKKEYTDDDSDSTTPGPLPIGSDTPSGPTKKTSVKRPAMTEVIPSHASKWPKHTAKAVSRRATGKVPSSTVDTSATLPPPQLGTRTAAQVSFNSFSVSYSTARGGSVNGTATSRGSQHLASEPTSATALSVPIPGSAWTTIPSVSPVPAPTPTETSESMTSLSPPPTPAATPHARSTDLMTSEDVSPGVTTTTPATSAGLPASHPMVAPSSSPPPPSAPRACRPSESVPAQSSLTWPAASESSAAVTTAPGLVSTPSRSPAVVVPEASQPESTSHHSDSTAQLSESPMSALPSAEAPISNTAAQSESGNAHRPAMPGVPAIHIPQASVLTNCRDREPIASPQNGRDSLKDNTAAPPLPSLITPALAGLLKAPNTTVTAASETPSSQAKEDVPAIGVSEIHAKKPARQRVTMSRTARNLYASAYLKEHPAATTEEFDHTFRSLSDAIALSHSNVCPSSHEYAHTCPSSEPPKSIVRAFCALSEEQRMGFEEAAKKKLEKTKAALKSSRGRTKGKAKALG</sequence>
<reference evidence="3" key="1">
    <citation type="submission" date="2014-01" db="EMBL/GenBank/DDBJ databases">
        <title>The genome of the white-rot fungus Pycnoporus cinnabarinus: a basidiomycete model with a versatile arsenal for lignocellulosic biomass breakdown.</title>
        <authorList>
            <person name="Levasseur A."/>
            <person name="Lomascolo A."/>
            <person name="Ruiz-Duenas F.J."/>
            <person name="Uzan E."/>
            <person name="Piumi F."/>
            <person name="Kues U."/>
            <person name="Ram A.F.J."/>
            <person name="Murat C."/>
            <person name="Haon M."/>
            <person name="Benoit I."/>
            <person name="Arfi Y."/>
            <person name="Chevret D."/>
            <person name="Drula E."/>
            <person name="Kwon M.J."/>
            <person name="Gouret P."/>
            <person name="Lesage-Meessen L."/>
            <person name="Lombard V."/>
            <person name="Mariette J."/>
            <person name="Noirot C."/>
            <person name="Park J."/>
            <person name="Patyshakuliyeva A."/>
            <person name="Wieneger R.A.B."/>
            <person name="Wosten H.A.B."/>
            <person name="Martin F."/>
            <person name="Coutinho P.M."/>
            <person name="de Vries R."/>
            <person name="Martinez A.T."/>
            <person name="Klopp C."/>
            <person name="Pontarotti P."/>
            <person name="Henrissat B."/>
            <person name="Record E."/>
        </authorList>
    </citation>
    <scope>NUCLEOTIDE SEQUENCE [LARGE SCALE GENOMIC DNA]</scope>
    <source>
        <strain evidence="3">BRFM137</strain>
    </source>
</reference>
<feature type="region of interest" description="Disordered" evidence="2">
    <location>
        <begin position="713"/>
        <end position="732"/>
    </location>
</feature>
<organism evidence="3 4">
    <name type="scientific">Pycnoporus cinnabarinus</name>
    <name type="common">Cinnabar-red polypore</name>
    <name type="synonym">Trametes cinnabarina</name>
    <dbReference type="NCBI Taxonomy" id="5643"/>
    <lineage>
        <taxon>Eukaryota</taxon>
        <taxon>Fungi</taxon>
        <taxon>Dikarya</taxon>
        <taxon>Basidiomycota</taxon>
        <taxon>Agaricomycotina</taxon>
        <taxon>Agaricomycetes</taxon>
        <taxon>Polyporales</taxon>
        <taxon>Polyporaceae</taxon>
        <taxon>Trametes</taxon>
    </lineage>
</organism>
<protein>
    <submittedName>
        <fullName evidence="3">Uncharacterized protein</fullName>
    </submittedName>
</protein>
<feature type="compositionally biased region" description="Low complexity" evidence="2">
    <location>
        <begin position="366"/>
        <end position="376"/>
    </location>
</feature>
<name>A0A060SP51_PYCCI</name>
<feature type="compositionally biased region" description="Basic residues" evidence="2">
    <location>
        <begin position="263"/>
        <end position="277"/>
    </location>
</feature>
<dbReference type="AlphaFoldDB" id="A0A060SP51"/>
<feature type="compositionally biased region" description="Polar residues" evidence="2">
    <location>
        <begin position="313"/>
        <end position="342"/>
    </location>
</feature>
<dbReference type="EMBL" id="CCBP010000344">
    <property type="protein sequence ID" value="CDO76165.1"/>
    <property type="molecule type" value="Genomic_DNA"/>
</dbReference>
<evidence type="ECO:0000256" key="2">
    <source>
        <dbReference type="SAM" id="MobiDB-lite"/>
    </source>
</evidence>
<dbReference type="OrthoDB" id="3235325at2759"/>
<feature type="region of interest" description="Disordered" evidence="2">
    <location>
        <begin position="313"/>
        <end position="532"/>
    </location>
</feature>
<evidence type="ECO:0000313" key="3">
    <source>
        <dbReference type="EMBL" id="CDO76165.1"/>
    </source>
</evidence>
<keyword evidence="1" id="KW-0175">Coiled coil</keyword>
<feature type="compositionally biased region" description="Polar residues" evidence="2">
    <location>
        <begin position="512"/>
        <end position="522"/>
    </location>
</feature>
<evidence type="ECO:0000313" key="4">
    <source>
        <dbReference type="Proteomes" id="UP000029665"/>
    </source>
</evidence>
<feature type="region of interest" description="Disordered" evidence="2">
    <location>
        <begin position="218"/>
        <end position="297"/>
    </location>
</feature>